<evidence type="ECO:0008006" key="3">
    <source>
        <dbReference type="Google" id="ProtNLM"/>
    </source>
</evidence>
<dbReference type="Proteomes" id="UP001324380">
    <property type="component" value="Chromosome"/>
</dbReference>
<sequence length="556" mass="63154">MKRYHLYVVLSISHIYLLFNTVAIAQNAVWQWSVPIKSAKYNDGKARAFLWIPPDCKKVKAFLFAQNNMEEQSILENENFRKEMGKLGFAEVWVSPAYDPLFHFDQGAGETFNNIMQELASVSGYSELAYIPFVGMGHSAAASSPYYMAAWNPERALAAISVSGQWPYFRHDSFAPDIWGNKNVDYIPCLETMGEYEAADSWSAEGLKERQDHPLMPLSMLACPAEFHFASTDSKAAYIALYLKKASQYRMPKRAPEGQAFKLIPIDPTKTGWLIDKWRFDQIPVEKPASVDQYQGDRTQAFWYFDKELANATIAYQARHRNQKPQLIGYVQQGKLLEQHNVHQQFNLKFEPEADGITFKVHTAFYDTVPDGSPRPAAWTHMPVGSCISHTKYNLPITVDRITGPFIKVNDSTFRVHPQKGFYESPHSYELWFSATHPGDDEYKPAVQQALMSIPPRNTQGKEQHITFSAIPNQQTNKKGIKLNAISDASVPVSFYVLDGPAKIVDEHVNLTAIPPRSKFPVKVTVVAWQYGNSNEPKLQTAEPVERVFWILKMLP</sequence>
<reference evidence="1 2" key="1">
    <citation type="submission" date="2023-11" db="EMBL/GenBank/DDBJ databases">
        <title>Analysis of the Genomes of Mucilaginibacter gossypii cycad 4 and M. sabulilitoris SNA2: microbes with the potential for plant growth promotion.</title>
        <authorList>
            <person name="Hirsch A.M."/>
            <person name="Humm E."/>
            <person name="Rubbi M."/>
            <person name="Del Vecchio G."/>
            <person name="Ha S.M."/>
            <person name="Pellegrini M."/>
            <person name="Gunsalus R.P."/>
        </authorList>
    </citation>
    <scope>NUCLEOTIDE SEQUENCE [LARGE SCALE GENOMIC DNA]</scope>
    <source>
        <strain evidence="1 2">SNA2</strain>
    </source>
</reference>
<accession>A0ABZ0TTL5</accession>
<dbReference type="RefSeq" id="WP_321565214.1">
    <property type="nucleotide sequence ID" value="NZ_CP139558.1"/>
</dbReference>
<name>A0ABZ0TTL5_9SPHI</name>
<evidence type="ECO:0000313" key="2">
    <source>
        <dbReference type="Proteomes" id="UP001324380"/>
    </source>
</evidence>
<keyword evidence="2" id="KW-1185">Reference proteome</keyword>
<protein>
    <recommendedName>
        <fullName evidence="3">Alpha/beta hydrolase</fullName>
    </recommendedName>
</protein>
<dbReference type="EMBL" id="CP139558">
    <property type="protein sequence ID" value="WPU96111.1"/>
    <property type="molecule type" value="Genomic_DNA"/>
</dbReference>
<proteinExistence type="predicted"/>
<evidence type="ECO:0000313" key="1">
    <source>
        <dbReference type="EMBL" id="WPU96111.1"/>
    </source>
</evidence>
<gene>
    <name evidence="1" type="ORF">SNE25_11320</name>
</gene>
<organism evidence="1 2">
    <name type="scientific">Mucilaginibacter sabulilitoris</name>
    <dbReference type="NCBI Taxonomy" id="1173583"/>
    <lineage>
        <taxon>Bacteria</taxon>
        <taxon>Pseudomonadati</taxon>
        <taxon>Bacteroidota</taxon>
        <taxon>Sphingobacteriia</taxon>
        <taxon>Sphingobacteriales</taxon>
        <taxon>Sphingobacteriaceae</taxon>
        <taxon>Mucilaginibacter</taxon>
    </lineage>
</organism>